<dbReference type="EMBL" id="QNUK01000071">
    <property type="protein sequence ID" value="KAF5903591.1"/>
    <property type="molecule type" value="Genomic_DNA"/>
</dbReference>
<accession>A0A8J4UCG4</accession>
<comment type="caution">
    <text evidence="1">The sequence shown here is derived from an EMBL/GenBank/DDBJ whole genome shotgun (WGS) entry which is preliminary data.</text>
</comment>
<gene>
    <name evidence="1" type="ORF">DAT39_006655</name>
</gene>
<proteinExistence type="predicted"/>
<protein>
    <submittedName>
        <fullName evidence="1">Xin actin-binding repeat-containing protein 1-like</fullName>
    </submittedName>
</protein>
<reference evidence="1" key="1">
    <citation type="submission" date="2020-07" db="EMBL/GenBank/DDBJ databases">
        <title>Clarias magur genome sequencing, assembly and annotation.</title>
        <authorList>
            <person name="Kushwaha B."/>
            <person name="Kumar R."/>
            <person name="Das P."/>
            <person name="Joshi C.G."/>
            <person name="Kumar D."/>
            <person name="Nagpure N.S."/>
            <person name="Pandey M."/>
            <person name="Agarwal S."/>
            <person name="Srivastava S."/>
            <person name="Singh M."/>
            <person name="Sahoo L."/>
            <person name="Jayasankar P."/>
            <person name="Meher P.K."/>
            <person name="Koringa P.G."/>
            <person name="Iquebal M.A."/>
            <person name="Das S.P."/>
            <person name="Bit A."/>
            <person name="Patnaik S."/>
            <person name="Patel N."/>
            <person name="Shah T.M."/>
            <person name="Hinsu A."/>
            <person name="Jena J.K."/>
        </authorList>
    </citation>
    <scope>NUCLEOTIDE SEQUENCE</scope>
    <source>
        <strain evidence="1">CIFAMagur01</strain>
        <tissue evidence="1">Testis</tissue>
    </source>
</reference>
<evidence type="ECO:0000313" key="2">
    <source>
        <dbReference type="Proteomes" id="UP000727407"/>
    </source>
</evidence>
<sequence>METNLRKTQSLRCVATEHALSWAEAGLSDRRKSVSQLVAHRRSSLLPSPSRILSLN</sequence>
<evidence type="ECO:0000313" key="1">
    <source>
        <dbReference type="EMBL" id="KAF5903591.1"/>
    </source>
</evidence>
<dbReference type="AlphaFoldDB" id="A0A8J4UCG4"/>
<name>A0A8J4UCG4_CLAMG</name>
<keyword evidence="2" id="KW-1185">Reference proteome</keyword>
<organism evidence="1 2">
    <name type="scientific">Clarias magur</name>
    <name type="common">Asian catfish</name>
    <name type="synonym">Macropteronotus magur</name>
    <dbReference type="NCBI Taxonomy" id="1594786"/>
    <lineage>
        <taxon>Eukaryota</taxon>
        <taxon>Metazoa</taxon>
        <taxon>Chordata</taxon>
        <taxon>Craniata</taxon>
        <taxon>Vertebrata</taxon>
        <taxon>Euteleostomi</taxon>
        <taxon>Actinopterygii</taxon>
        <taxon>Neopterygii</taxon>
        <taxon>Teleostei</taxon>
        <taxon>Ostariophysi</taxon>
        <taxon>Siluriformes</taxon>
        <taxon>Clariidae</taxon>
        <taxon>Clarias</taxon>
    </lineage>
</organism>
<dbReference type="Proteomes" id="UP000727407">
    <property type="component" value="Unassembled WGS sequence"/>
</dbReference>